<sequence>MNKKVLIIVFLFLIGNLVFAEILRDEIGIPFPADEAHEVLVAFTLTHSTGEEGNDGFLQPTSLNFSFLSYDHDSGQMDFNYITSNDSLHLATFDNYYYTGGTGLMEREDGFAVIISEVGTSDTSSSYQLRIRKRPIESNCADDKKAAEAGMNMLYIKFQHDEPATTIVNFSYQIDDITYYQECSVINNYLPSFSGINHRLSTDTDYKILFKLNNPTDYDDYPGNLTYRWKFTAGQTDPILRYDNDEFSHTYQSNTQQSVSVQIVDDDGNTTAWHSISVTPNSSPGSDIEPGGGSSGLRVISENNYAVTAPVRISLEPDIQDNESDSISKLIWNINGQNIEKTGSIDMFDTEYLLCNDPGIYTVSLQAVDEHLCTGNTDNITINVVPNYLAAFPSAAGLPWDSTKEPHLDGILDGPDLNSDCHYPTSTGTHDGTNESGWRGAYLYSYAYGTRYDTAFQLIKKSDNSQMYIGVDVNDDDTLASNDIYILGIRNIEGSTDRYSPMNADSDFLLLIDFAANELKIYSPAAGGGSWAYNASLTNEIVADSYAENKIFFDVKRYDPETKHWSFELKIPVNENGNWMGVSDNFLMFSNMMVNQTEPATCQQYIWPVENPYITALPAGADLIENYSLLPLWWGRGSLSGSNSTGGVFISSAMNIGITASGNLEDDLTNLIQPNVENTFVARIKNNSRKEIIYDFGDNNGPVDAVKMLPAGNLDVGFYLANWGIPPADADYWGLIPSAVNPVKVYINPGAENSQTGNVFPINGQPTPEENNVSIVGQPYFLNQHTHQCMMVKIEPSNDNALNTVISSKSIYRNMNFDTNDDYRGFSRKAAVSSLGYGLPPKGSTVHDVILRISPKTWVAHKNEMILAKEITGIIAEQIINPIPDFSPVYRKWKPVDSRNYDKANFGAVINKVEAHVSELPEYVVPQVINKPYIFDHLQIVDVINSQKINFIEYIVKAYRDTGKTIIVSGKKLTIVEPMGSYGHVIRHEGEIVDWEYGIVGAQAIGKNNYFISMKANSNFIIDNRIRAIPLKQ</sequence>
<name>A0AAJ1IHB2_9SPIO</name>
<gene>
    <name evidence="2" type="ORF">PQJ61_10305</name>
</gene>
<organism evidence="2 3">
    <name type="scientific">Candidatus Thalassospirochaeta sargassi</name>
    <dbReference type="NCBI Taxonomy" id="3119039"/>
    <lineage>
        <taxon>Bacteria</taxon>
        <taxon>Pseudomonadati</taxon>
        <taxon>Spirochaetota</taxon>
        <taxon>Spirochaetia</taxon>
        <taxon>Spirochaetales</taxon>
        <taxon>Spirochaetaceae</taxon>
        <taxon>Candidatus Thalassospirochaeta</taxon>
    </lineage>
</organism>
<feature type="domain" description="PKD" evidence="1">
    <location>
        <begin position="222"/>
        <end position="279"/>
    </location>
</feature>
<dbReference type="EMBL" id="JAQQAL010000022">
    <property type="protein sequence ID" value="MDC7227141.1"/>
    <property type="molecule type" value="Genomic_DNA"/>
</dbReference>
<comment type="caution">
    <text evidence="2">The sequence shown here is derived from an EMBL/GenBank/DDBJ whole genome shotgun (WGS) entry which is preliminary data.</text>
</comment>
<protein>
    <recommendedName>
        <fullName evidence="1">PKD domain-containing protein</fullName>
    </recommendedName>
</protein>
<accession>A0AAJ1IHB2</accession>
<evidence type="ECO:0000313" key="2">
    <source>
        <dbReference type="EMBL" id="MDC7227141.1"/>
    </source>
</evidence>
<reference evidence="2 3" key="1">
    <citation type="submission" date="2022-12" db="EMBL/GenBank/DDBJ databases">
        <title>Metagenome assembled genome from gulf of manar.</title>
        <authorList>
            <person name="Kohli P."/>
            <person name="Pk S."/>
            <person name="Venkata Ramana C."/>
            <person name="Sasikala C."/>
        </authorList>
    </citation>
    <scope>NUCLEOTIDE SEQUENCE [LARGE SCALE GENOMIC DNA]</scope>
    <source>
        <strain evidence="2">JB008</strain>
    </source>
</reference>
<dbReference type="Proteomes" id="UP001221217">
    <property type="component" value="Unassembled WGS sequence"/>
</dbReference>
<dbReference type="Gene3D" id="2.60.40.10">
    <property type="entry name" value="Immunoglobulins"/>
    <property type="match status" value="1"/>
</dbReference>
<dbReference type="InterPro" id="IPR000601">
    <property type="entry name" value="PKD_dom"/>
</dbReference>
<evidence type="ECO:0000313" key="3">
    <source>
        <dbReference type="Proteomes" id="UP001221217"/>
    </source>
</evidence>
<proteinExistence type="predicted"/>
<dbReference type="InterPro" id="IPR013783">
    <property type="entry name" value="Ig-like_fold"/>
</dbReference>
<evidence type="ECO:0000259" key="1">
    <source>
        <dbReference type="PROSITE" id="PS50093"/>
    </source>
</evidence>
<dbReference type="AlphaFoldDB" id="A0AAJ1IHB2"/>
<dbReference type="PROSITE" id="PS50093">
    <property type="entry name" value="PKD"/>
    <property type="match status" value="1"/>
</dbReference>